<accession>A0A839K4M2</accession>
<protein>
    <submittedName>
        <fullName evidence="1">Uncharacterized protein</fullName>
    </submittedName>
</protein>
<sequence length="185" mass="22147">MAFALEKEMTPKMKSNVKEFLFKTISYQDDFIIAEELPVYYRMIDLVVAIIQDDKISSLLDSEYEKKFKYIENYILDILALFSIYDEITVNKVQKHIFMDKQKIVDCLEVLEKRKLILKVSRQKYIATEWRKLIPEEIITLELKLQKWQEALEQAIFNKSFSDYSFVVLDKERVTKKIILLKKNI</sequence>
<organism evidence="1 2">
    <name type="scientific">Variimorphobacter saccharofermentans</name>
    <dbReference type="NCBI Taxonomy" id="2755051"/>
    <lineage>
        <taxon>Bacteria</taxon>
        <taxon>Bacillati</taxon>
        <taxon>Bacillota</taxon>
        <taxon>Clostridia</taxon>
        <taxon>Lachnospirales</taxon>
        <taxon>Lachnospiraceae</taxon>
        <taxon>Variimorphobacter</taxon>
    </lineage>
</organism>
<reference evidence="1 2" key="1">
    <citation type="submission" date="2020-07" db="EMBL/GenBank/DDBJ databases">
        <title>Characterization and genome sequencing of isolate MD1, a novel member within the family Lachnospiraceae.</title>
        <authorList>
            <person name="Rettenmaier R."/>
            <person name="Di Bello L."/>
            <person name="Zinser C."/>
            <person name="Scheitz K."/>
            <person name="Liebl W."/>
            <person name="Zverlov V."/>
        </authorList>
    </citation>
    <scope>NUCLEOTIDE SEQUENCE [LARGE SCALE GENOMIC DNA]</scope>
    <source>
        <strain evidence="1 2">MD1</strain>
    </source>
</reference>
<proteinExistence type="predicted"/>
<evidence type="ECO:0000313" key="2">
    <source>
        <dbReference type="Proteomes" id="UP000574276"/>
    </source>
</evidence>
<dbReference type="AlphaFoldDB" id="A0A839K4M2"/>
<dbReference type="EMBL" id="JACEGA010000001">
    <property type="protein sequence ID" value="MBB2183999.1"/>
    <property type="molecule type" value="Genomic_DNA"/>
</dbReference>
<comment type="caution">
    <text evidence="1">The sequence shown here is derived from an EMBL/GenBank/DDBJ whole genome shotgun (WGS) entry which is preliminary data.</text>
</comment>
<dbReference type="RefSeq" id="WP_228353600.1">
    <property type="nucleotide sequence ID" value="NZ_JACEGA010000001.1"/>
</dbReference>
<keyword evidence="2" id="KW-1185">Reference proteome</keyword>
<evidence type="ECO:0000313" key="1">
    <source>
        <dbReference type="EMBL" id="MBB2183999.1"/>
    </source>
</evidence>
<gene>
    <name evidence="1" type="ORF">H0486_14055</name>
</gene>
<dbReference type="Proteomes" id="UP000574276">
    <property type="component" value="Unassembled WGS sequence"/>
</dbReference>
<name>A0A839K4M2_9FIRM</name>